<evidence type="ECO:0000313" key="1">
    <source>
        <dbReference type="EMBL" id="GBN51824.1"/>
    </source>
</evidence>
<reference evidence="1 2" key="1">
    <citation type="journal article" date="2019" name="Sci. Rep.">
        <title>Orb-weaving spider Araneus ventricosus genome elucidates the spidroin gene catalogue.</title>
        <authorList>
            <person name="Kono N."/>
            <person name="Nakamura H."/>
            <person name="Ohtoshi R."/>
            <person name="Moran D.A.P."/>
            <person name="Shinohara A."/>
            <person name="Yoshida Y."/>
            <person name="Fujiwara M."/>
            <person name="Mori M."/>
            <person name="Tomita M."/>
            <person name="Arakawa K."/>
        </authorList>
    </citation>
    <scope>NUCLEOTIDE SEQUENCE [LARGE SCALE GENOMIC DNA]</scope>
</reference>
<gene>
    <name evidence="1" type="ORF">AVEN_272076_1</name>
</gene>
<name>A0A4Y2PKI4_ARAVE</name>
<dbReference type="Proteomes" id="UP000499080">
    <property type="component" value="Unassembled WGS sequence"/>
</dbReference>
<dbReference type="OrthoDB" id="425619at2759"/>
<dbReference type="AlphaFoldDB" id="A0A4Y2PKI4"/>
<organism evidence="1 2">
    <name type="scientific">Araneus ventricosus</name>
    <name type="common">Orbweaver spider</name>
    <name type="synonym">Epeira ventricosa</name>
    <dbReference type="NCBI Taxonomy" id="182803"/>
    <lineage>
        <taxon>Eukaryota</taxon>
        <taxon>Metazoa</taxon>
        <taxon>Ecdysozoa</taxon>
        <taxon>Arthropoda</taxon>
        <taxon>Chelicerata</taxon>
        <taxon>Arachnida</taxon>
        <taxon>Araneae</taxon>
        <taxon>Araneomorphae</taxon>
        <taxon>Entelegynae</taxon>
        <taxon>Araneoidea</taxon>
        <taxon>Araneidae</taxon>
        <taxon>Araneus</taxon>
    </lineage>
</organism>
<comment type="caution">
    <text evidence="1">The sequence shown here is derived from an EMBL/GenBank/DDBJ whole genome shotgun (WGS) entry which is preliminary data.</text>
</comment>
<keyword evidence="2" id="KW-1185">Reference proteome</keyword>
<protein>
    <submittedName>
        <fullName evidence="1">Uncharacterized protein</fullName>
    </submittedName>
</protein>
<sequence>MLTQKSPTTYAVSKLDFHDEPLGTYHVSALHLVHSRDTQPLSPLKKRTHETTGCTSDYLQFARELRTIDDSADDLTSAIENDNIIPEITQNVKCFSELSNVIRGRIEKKAGSKKITVSSSQKTVAFLSRS</sequence>
<proteinExistence type="predicted"/>
<evidence type="ECO:0000313" key="2">
    <source>
        <dbReference type="Proteomes" id="UP000499080"/>
    </source>
</evidence>
<accession>A0A4Y2PKI4</accession>
<dbReference type="EMBL" id="BGPR01011547">
    <property type="protein sequence ID" value="GBN51824.1"/>
    <property type="molecule type" value="Genomic_DNA"/>
</dbReference>